<evidence type="ECO:0000313" key="2">
    <source>
        <dbReference type="EMBL" id="RCK79864.1"/>
    </source>
</evidence>
<organism evidence="2 3">
    <name type="scientific">Candidatus Ozemobacter sibiricus</name>
    <dbReference type="NCBI Taxonomy" id="2268124"/>
    <lineage>
        <taxon>Bacteria</taxon>
        <taxon>Candidatus Ozemobacteria</taxon>
        <taxon>Candidatus Ozemobacterales</taxon>
        <taxon>Candidatus Ozemobacteraceae</taxon>
        <taxon>Candidatus Ozemobacter</taxon>
    </lineage>
</organism>
<name>A0A367ZP06_9BACT</name>
<dbReference type="EMBL" id="QOQW01000010">
    <property type="protein sequence ID" value="RCK79864.1"/>
    <property type="molecule type" value="Genomic_DNA"/>
</dbReference>
<evidence type="ECO:0000256" key="1">
    <source>
        <dbReference type="SAM" id="MobiDB-lite"/>
    </source>
</evidence>
<reference evidence="2 3" key="1">
    <citation type="submission" date="2018-05" db="EMBL/GenBank/DDBJ databases">
        <title>A metagenomic window into the 2 km-deep terrestrial subsurface aquifer revealed taxonomically and functionally diverse microbial community comprising novel uncultured bacterial lineages.</title>
        <authorList>
            <person name="Kadnikov V.V."/>
            <person name="Mardanov A.V."/>
            <person name="Beletsky A.V."/>
            <person name="Banks D."/>
            <person name="Pimenov N.V."/>
            <person name="Frank Y.A."/>
            <person name="Karnachuk O.V."/>
            <person name="Ravin N.V."/>
        </authorList>
    </citation>
    <scope>NUCLEOTIDE SEQUENCE [LARGE SCALE GENOMIC DNA]</scope>
    <source>
        <strain evidence="2">BY5</strain>
    </source>
</reference>
<dbReference type="Proteomes" id="UP000252355">
    <property type="component" value="Unassembled WGS sequence"/>
</dbReference>
<accession>A0A367ZP06</accession>
<feature type="region of interest" description="Disordered" evidence="1">
    <location>
        <begin position="18"/>
        <end position="80"/>
    </location>
</feature>
<protein>
    <submittedName>
        <fullName evidence="2">Uncharacterized protein</fullName>
    </submittedName>
</protein>
<sequence length="80" mass="8489">MPFLREGCSLVLIIVSTGEGGAQSETRTVRGERRSAPRNRPPASTWPPARHSPRLTIGPRSADRARGAGGRARAAPSGEE</sequence>
<comment type="caution">
    <text evidence="2">The sequence shown here is derived from an EMBL/GenBank/DDBJ whole genome shotgun (WGS) entry which is preliminary data.</text>
</comment>
<feature type="compositionally biased region" description="Low complexity" evidence="1">
    <location>
        <begin position="71"/>
        <end position="80"/>
    </location>
</feature>
<dbReference type="AlphaFoldDB" id="A0A367ZP06"/>
<evidence type="ECO:0000313" key="3">
    <source>
        <dbReference type="Proteomes" id="UP000252355"/>
    </source>
</evidence>
<gene>
    <name evidence="2" type="ORF">OZSIB_4018</name>
</gene>
<proteinExistence type="predicted"/>